<dbReference type="EC" id="2.4.-.-" evidence="4"/>
<evidence type="ECO:0000256" key="2">
    <source>
        <dbReference type="ARBA" id="ARBA00022679"/>
    </source>
</evidence>
<dbReference type="CDD" id="cd00761">
    <property type="entry name" value="Glyco_tranf_GTA_type"/>
    <property type="match status" value="1"/>
</dbReference>
<sequence length="359" mass="42496">MTAYKVSIVIPVYNAKDYLHDCLKSVLDQTLSDCEFIFINDGSTDNSFEIIELYQKKDNRIKLLNQVNKGISGARNAGIEIATGEYIGFLDNDDFLKKDFLENLYNNAKQHDLDILISKTILGRDGKYIIKYSGFDVNTIFNQDFIQDQIIPNLLKVEDLFAVWNKIYKRTFINKNNIRFPESRVIEEDNIFNIQAFNKAERVLFIDYAGYYYRDVADSKSRQILENDYFSKALEKYYFDYKTEYSLSILDAEFEKLKAIRFIQRIFYLVYKCSVLKVPFKEKRDYIKHMVFHEKVYELSKKYTEEILKDKGVYEKMVLKIIINKTPNLLVLLILSIQIGYHPRISETIRRINKLTKKH</sequence>
<dbReference type="InterPro" id="IPR001173">
    <property type="entry name" value="Glyco_trans_2-like"/>
</dbReference>
<reference evidence="4 5" key="1">
    <citation type="journal article" date="2023" name="Antonie Van Leeuwenhoek">
        <title>Flavobacterium potami sp. nov., a multi-metal resistance genes harbouring bacterium isolated from shallow river silt.</title>
        <authorList>
            <person name="Li S."/>
            <person name="Mao S."/>
            <person name="Mu W."/>
            <person name="Guo B."/>
            <person name="Li C."/>
            <person name="Zhu Q."/>
            <person name="Hou X."/>
            <person name="Zhao Y."/>
            <person name="Wei S."/>
            <person name="Liu H."/>
            <person name="Liu A."/>
        </authorList>
    </citation>
    <scope>NUCLEOTIDE SEQUENCE [LARGE SCALE GENOMIC DNA]</scope>
    <source>
        <strain evidence="4 5">17A</strain>
    </source>
</reference>
<dbReference type="GO" id="GO:0016758">
    <property type="term" value="F:hexosyltransferase activity"/>
    <property type="evidence" value="ECO:0007669"/>
    <property type="project" value="UniProtKB-ARBA"/>
</dbReference>
<dbReference type="PANTHER" id="PTHR22916:SF51">
    <property type="entry name" value="GLYCOSYLTRANSFERASE EPSH-RELATED"/>
    <property type="match status" value="1"/>
</dbReference>
<evidence type="ECO:0000256" key="1">
    <source>
        <dbReference type="ARBA" id="ARBA00022676"/>
    </source>
</evidence>
<name>A0A9X1HBX5_9FLAO</name>
<dbReference type="Pfam" id="PF00535">
    <property type="entry name" value="Glycos_transf_2"/>
    <property type="match status" value="1"/>
</dbReference>
<evidence type="ECO:0000313" key="5">
    <source>
        <dbReference type="Proteomes" id="UP001139366"/>
    </source>
</evidence>
<accession>A0A9X1HBX5</accession>
<dbReference type="EMBL" id="JAINUY010000004">
    <property type="protein sequence ID" value="MBZ4035788.1"/>
    <property type="molecule type" value="Genomic_DNA"/>
</dbReference>
<organism evidence="4 5">
    <name type="scientific">Flavobacterium potami</name>
    <dbReference type="NCBI Taxonomy" id="2872310"/>
    <lineage>
        <taxon>Bacteria</taxon>
        <taxon>Pseudomonadati</taxon>
        <taxon>Bacteroidota</taxon>
        <taxon>Flavobacteriia</taxon>
        <taxon>Flavobacteriales</taxon>
        <taxon>Flavobacteriaceae</taxon>
        <taxon>Flavobacterium</taxon>
    </lineage>
</organism>
<protein>
    <submittedName>
        <fullName evidence="4">Glycosyltransferase</fullName>
        <ecNumber evidence="4">2.4.-.-</ecNumber>
    </submittedName>
</protein>
<evidence type="ECO:0000259" key="3">
    <source>
        <dbReference type="Pfam" id="PF00535"/>
    </source>
</evidence>
<proteinExistence type="predicted"/>
<feature type="domain" description="Glycosyltransferase 2-like" evidence="3">
    <location>
        <begin position="7"/>
        <end position="134"/>
    </location>
</feature>
<comment type="caution">
    <text evidence="4">The sequence shown here is derived from an EMBL/GenBank/DDBJ whole genome shotgun (WGS) entry which is preliminary data.</text>
</comment>
<dbReference type="Proteomes" id="UP001139366">
    <property type="component" value="Unassembled WGS sequence"/>
</dbReference>
<dbReference type="RefSeq" id="WP_223706535.1">
    <property type="nucleotide sequence ID" value="NZ_JAINUY010000004.1"/>
</dbReference>
<keyword evidence="1 4" id="KW-0328">Glycosyltransferase</keyword>
<dbReference type="SUPFAM" id="SSF53448">
    <property type="entry name" value="Nucleotide-diphospho-sugar transferases"/>
    <property type="match status" value="1"/>
</dbReference>
<dbReference type="AlphaFoldDB" id="A0A9X1HBX5"/>
<keyword evidence="2 4" id="KW-0808">Transferase</keyword>
<keyword evidence="5" id="KW-1185">Reference proteome</keyword>
<dbReference type="InterPro" id="IPR029044">
    <property type="entry name" value="Nucleotide-diphossugar_trans"/>
</dbReference>
<dbReference type="PANTHER" id="PTHR22916">
    <property type="entry name" value="GLYCOSYLTRANSFERASE"/>
    <property type="match status" value="1"/>
</dbReference>
<gene>
    <name evidence="4" type="ORF">K6T82_13495</name>
</gene>
<dbReference type="Gene3D" id="3.90.550.10">
    <property type="entry name" value="Spore Coat Polysaccharide Biosynthesis Protein SpsA, Chain A"/>
    <property type="match status" value="1"/>
</dbReference>
<evidence type="ECO:0000313" key="4">
    <source>
        <dbReference type="EMBL" id="MBZ4035788.1"/>
    </source>
</evidence>